<reference evidence="2 3" key="1">
    <citation type="submission" date="2019-09" db="EMBL/GenBank/DDBJ databases">
        <title>Genome sequence of Rhodovastum atsumiense, a diverse member of the Acetobacteraceae family of non-sulfur purple photosynthetic bacteria.</title>
        <authorList>
            <person name="Meyer T."/>
            <person name="Kyndt J."/>
        </authorList>
    </citation>
    <scope>NUCLEOTIDE SEQUENCE [LARGE SCALE GENOMIC DNA]</scope>
    <source>
        <strain evidence="2 3">DSM 21279</strain>
    </source>
</reference>
<protein>
    <recommendedName>
        <fullName evidence="4">Phage late control D family protein</fullName>
    </recommendedName>
</protein>
<dbReference type="RefSeq" id="WP_150041168.1">
    <property type="nucleotide sequence ID" value="NZ_OW485605.1"/>
</dbReference>
<gene>
    <name evidence="2" type="ORF">F1189_12685</name>
</gene>
<accession>A0A5M6IUD3</accession>
<evidence type="ECO:0000313" key="2">
    <source>
        <dbReference type="EMBL" id="KAA5611882.1"/>
    </source>
</evidence>
<proteinExistence type="predicted"/>
<comment type="caution">
    <text evidence="2">The sequence shown here is derived from an EMBL/GenBank/DDBJ whole genome shotgun (WGS) entry which is preliminary data.</text>
</comment>
<dbReference type="OrthoDB" id="7280432at2"/>
<dbReference type="AlphaFoldDB" id="A0A5M6IUD3"/>
<feature type="compositionally biased region" description="Polar residues" evidence="1">
    <location>
        <begin position="430"/>
        <end position="442"/>
    </location>
</feature>
<keyword evidence="3" id="KW-1185">Reference proteome</keyword>
<feature type="compositionally biased region" description="Low complexity" evidence="1">
    <location>
        <begin position="469"/>
        <end position="481"/>
    </location>
</feature>
<feature type="region of interest" description="Disordered" evidence="1">
    <location>
        <begin position="279"/>
        <end position="318"/>
    </location>
</feature>
<sequence>MSDGSSGVSPINNPAPSSEVRYPRIRIVADGKPVMGILEARVTTNNYLGADTWSARLVSGPAPERDARWWADQADIPLEVQLGFASDATYASPVSWTTMIVGRTDGVSINWLTGEIDVHGRDLTSRLIDARVQESNPNLTYSQLAEKYAAEAGLTAEVTATTTLVGQRYDHQGTGTALSEFSRSTTKWDALVYLAQKEGHDIWVSGYTFHSRPHQEPDRQHPFLVRFIPGILTAGAPGSASRTAPVFTALTLDTDRHHGLAKDVEVLVQSHDPRTGRTYRAVRRGSAGSASGGRSGRRRGSTLDPNDPLSIIPRAADSGEEDPLAIIPGYQTGARRGRQSATTAPPAARAGVSRYTYMVPGLRSDDEAIRFAEAKLKELTEHERLISCRMPGDLVLAPRHMIQLEGTGSSFDQQYYVDKIERSVSPEGGFTQTVSAKNTSPRETVDLSSDPSESSGSAVPLTSGGTAESPGDGSSDSDSAE</sequence>
<dbReference type="SUPFAM" id="SSF69279">
    <property type="entry name" value="Phage tail proteins"/>
    <property type="match status" value="1"/>
</dbReference>
<organism evidence="2 3">
    <name type="scientific">Rhodovastum atsumiense</name>
    <dbReference type="NCBI Taxonomy" id="504468"/>
    <lineage>
        <taxon>Bacteria</taxon>
        <taxon>Pseudomonadati</taxon>
        <taxon>Pseudomonadota</taxon>
        <taxon>Alphaproteobacteria</taxon>
        <taxon>Acetobacterales</taxon>
        <taxon>Acetobacteraceae</taxon>
        <taxon>Rhodovastum</taxon>
    </lineage>
</organism>
<feature type="compositionally biased region" description="Low complexity" evidence="1">
    <location>
        <begin position="448"/>
        <end position="457"/>
    </location>
</feature>
<dbReference type="Proteomes" id="UP000325255">
    <property type="component" value="Unassembled WGS sequence"/>
</dbReference>
<feature type="region of interest" description="Disordered" evidence="1">
    <location>
        <begin position="427"/>
        <end position="481"/>
    </location>
</feature>
<evidence type="ECO:0008006" key="4">
    <source>
        <dbReference type="Google" id="ProtNLM"/>
    </source>
</evidence>
<dbReference type="EMBL" id="VWPK01000017">
    <property type="protein sequence ID" value="KAA5611882.1"/>
    <property type="molecule type" value="Genomic_DNA"/>
</dbReference>
<evidence type="ECO:0000256" key="1">
    <source>
        <dbReference type="SAM" id="MobiDB-lite"/>
    </source>
</evidence>
<name>A0A5M6IUD3_9PROT</name>
<evidence type="ECO:0000313" key="3">
    <source>
        <dbReference type="Proteomes" id="UP000325255"/>
    </source>
</evidence>